<keyword evidence="2" id="KW-0812">Transmembrane</keyword>
<feature type="region of interest" description="Disordered" evidence="1">
    <location>
        <begin position="100"/>
        <end position="121"/>
    </location>
</feature>
<dbReference type="AlphaFoldDB" id="A0A1U7CU12"/>
<reference evidence="4" key="1">
    <citation type="submission" date="2016-12" db="EMBL/GenBank/DDBJ databases">
        <title>Comparative genomics of four Isosphaeraceae planctomycetes: a common pool of plasmids and glycoside hydrolase genes.</title>
        <authorList>
            <person name="Ivanova A."/>
        </authorList>
    </citation>
    <scope>NUCLEOTIDE SEQUENCE [LARGE SCALE GENOMIC DNA]</scope>
    <source>
        <strain evidence="4">PX4</strain>
    </source>
</reference>
<accession>A0A1U7CU12</accession>
<evidence type="ECO:0000256" key="1">
    <source>
        <dbReference type="SAM" id="MobiDB-lite"/>
    </source>
</evidence>
<evidence type="ECO:0000256" key="2">
    <source>
        <dbReference type="SAM" id="Phobius"/>
    </source>
</evidence>
<feature type="compositionally biased region" description="Basic and acidic residues" evidence="1">
    <location>
        <begin position="103"/>
        <end position="121"/>
    </location>
</feature>
<feature type="transmembrane region" description="Helical" evidence="2">
    <location>
        <begin position="16"/>
        <end position="35"/>
    </location>
</feature>
<proteinExistence type="predicted"/>
<dbReference type="EMBL" id="CP019082">
    <property type="protein sequence ID" value="APW62440.1"/>
    <property type="molecule type" value="Genomic_DNA"/>
</dbReference>
<sequence>MGANLQGANDSTLSRIRVLLPLPSVLAAIVALSFWTSRDRGPRDPAATVAAPASAVAAPAPAVAEVPVEVVEEAPDEEPAQVAPEPPKLDRAAVAKAEAALDEASRDHARAEARTDAAKRSLEAAANQSALEASKARKLAFRVRDPSAQIARASARGGFLKADRDKLKTEVASLRSLPLPKATTILSKNPVSQPAGGDEFHFELRRERVSYVNLDRLLELAKSDAQVRIRMADRMGMVTSEVGPVGWFSLTYVLGRAQPGIEELMERHSIRFDLRGWEVVPTSDHRGDTYEATRNPISQYAMAIKRLTPGRSVVTMWVYPDSFKLFRKLRDELNDRGFSVAGRPLPEGMTIRGSPMGSVSATQ</sequence>
<keyword evidence="2" id="KW-0472">Membrane</keyword>
<dbReference type="KEGG" id="pbor:BSF38_03986"/>
<dbReference type="OrthoDB" id="284128at2"/>
<evidence type="ECO:0000313" key="4">
    <source>
        <dbReference type="Proteomes" id="UP000186309"/>
    </source>
</evidence>
<dbReference type="Proteomes" id="UP000186309">
    <property type="component" value="Chromosome"/>
</dbReference>
<keyword evidence="4" id="KW-1185">Reference proteome</keyword>
<organism evidence="3 4">
    <name type="scientific">Paludisphaera borealis</name>
    <dbReference type="NCBI Taxonomy" id="1387353"/>
    <lineage>
        <taxon>Bacteria</taxon>
        <taxon>Pseudomonadati</taxon>
        <taxon>Planctomycetota</taxon>
        <taxon>Planctomycetia</taxon>
        <taxon>Isosphaerales</taxon>
        <taxon>Isosphaeraceae</taxon>
        <taxon>Paludisphaera</taxon>
    </lineage>
</organism>
<dbReference type="RefSeq" id="WP_076348547.1">
    <property type="nucleotide sequence ID" value="NZ_CP019082.1"/>
</dbReference>
<gene>
    <name evidence="3" type="ORF">BSF38_03986</name>
</gene>
<evidence type="ECO:0000313" key="3">
    <source>
        <dbReference type="EMBL" id="APW62440.1"/>
    </source>
</evidence>
<name>A0A1U7CU12_9BACT</name>
<protein>
    <submittedName>
        <fullName evidence="3">Uncharacterized protein</fullName>
    </submittedName>
</protein>
<keyword evidence="2" id="KW-1133">Transmembrane helix</keyword>